<dbReference type="GO" id="GO:0046872">
    <property type="term" value="F:metal ion binding"/>
    <property type="evidence" value="ECO:0007669"/>
    <property type="project" value="UniProtKB-KW"/>
</dbReference>
<name>A0A8J7U3Z8_9BACT</name>
<evidence type="ECO:0000259" key="4">
    <source>
        <dbReference type="PROSITE" id="PS51891"/>
    </source>
</evidence>
<feature type="domain" description="CENP-V/GFA" evidence="4">
    <location>
        <begin position="7"/>
        <end position="116"/>
    </location>
</feature>
<keyword evidence="3" id="KW-0862">Zinc</keyword>
<dbReference type="PANTHER" id="PTHR28620:SF1">
    <property type="entry name" value="CENP-V_GFA DOMAIN-CONTAINING PROTEIN"/>
    <property type="match status" value="1"/>
</dbReference>
<proteinExistence type="inferred from homology"/>
<protein>
    <submittedName>
        <fullName evidence="5">GFA family protein</fullName>
    </submittedName>
</protein>
<dbReference type="SUPFAM" id="SSF51316">
    <property type="entry name" value="Mss4-like"/>
    <property type="match status" value="1"/>
</dbReference>
<dbReference type="Proteomes" id="UP000664417">
    <property type="component" value="Unassembled WGS sequence"/>
</dbReference>
<dbReference type="Pfam" id="PF04828">
    <property type="entry name" value="GFA"/>
    <property type="match status" value="1"/>
</dbReference>
<evidence type="ECO:0000256" key="2">
    <source>
        <dbReference type="ARBA" id="ARBA00022723"/>
    </source>
</evidence>
<evidence type="ECO:0000256" key="1">
    <source>
        <dbReference type="ARBA" id="ARBA00005495"/>
    </source>
</evidence>
<evidence type="ECO:0000313" key="5">
    <source>
        <dbReference type="EMBL" id="MBO1319289.1"/>
    </source>
</evidence>
<keyword evidence="2" id="KW-0479">Metal-binding</keyword>
<dbReference type="EMBL" id="JAFREP010000010">
    <property type="protein sequence ID" value="MBO1319289.1"/>
    <property type="molecule type" value="Genomic_DNA"/>
</dbReference>
<dbReference type="RefSeq" id="WP_207859110.1">
    <property type="nucleotide sequence ID" value="NZ_JAFREP010000010.1"/>
</dbReference>
<dbReference type="InterPro" id="IPR052355">
    <property type="entry name" value="CENP-V-like"/>
</dbReference>
<comment type="caution">
    <text evidence="5">The sequence shown here is derived from an EMBL/GenBank/DDBJ whole genome shotgun (WGS) entry which is preliminary data.</text>
</comment>
<dbReference type="InterPro" id="IPR011057">
    <property type="entry name" value="Mss4-like_sf"/>
</dbReference>
<evidence type="ECO:0000256" key="3">
    <source>
        <dbReference type="ARBA" id="ARBA00022833"/>
    </source>
</evidence>
<dbReference type="GO" id="GO:0016846">
    <property type="term" value="F:carbon-sulfur lyase activity"/>
    <property type="evidence" value="ECO:0007669"/>
    <property type="project" value="InterPro"/>
</dbReference>
<dbReference type="Gene3D" id="2.170.150.70">
    <property type="match status" value="1"/>
</dbReference>
<accession>A0A8J7U3Z8</accession>
<evidence type="ECO:0000313" key="6">
    <source>
        <dbReference type="Proteomes" id="UP000664417"/>
    </source>
</evidence>
<dbReference type="PANTHER" id="PTHR28620">
    <property type="entry name" value="CENTROMERE PROTEIN V"/>
    <property type="match status" value="1"/>
</dbReference>
<dbReference type="AlphaFoldDB" id="A0A8J7U3Z8"/>
<organism evidence="5 6">
    <name type="scientific">Acanthopleuribacter pedis</name>
    <dbReference type="NCBI Taxonomy" id="442870"/>
    <lineage>
        <taxon>Bacteria</taxon>
        <taxon>Pseudomonadati</taxon>
        <taxon>Acidobacteriota</taxon>
        <taxon>Holophagae</taxon>
        <taxon>Acanthopleuribacterales</taxon>
        <taxon>Acanthopleuribacteraceae</taxon>
        <taxon>Acanthopleuribacter</taxon>
    </lineage>
</organism>
<keyword evidence="6" id="KW-1185">Reference proteome</keyword>
<sequence>MTQNLSYHGSCHCGGVAFTIQSPRITDALRCNCSICRRRNALMSKAYYPPPCFQLHQGRDQLQLYQWGDGDVNHYFCKRCGIYPFHEATQKPGLMRINLGCLEGFDLETLEVTLFDGAELL</sequence>
<gene>
    <name evidence="5" type="ORF">J3U88_12525</name>
</gene>
<comment type="similarity">
    <text evidence="1">Belongs to the Gfa family.</text>
</comment>
<dbReference type="InterPro" id="IPR006913">
    <property type="entry name" value="CENP-V/GFA"/>
</dbReference>
<reference evidence="5" key="1">
    <citation type="submission" date="2021-03" db="EMBL/GenBank/DDBJ databases">
        <authorList>
            <person name="Wang G."/>
        </authorList>
    </citation>
    <scope>NUCLEOTIDE SEQUENCE</scope>
    <source>
        <strain evidence="5">KCTC 12899</strain>
    </source>
</reference>
<dbReference type="PROSITE" id="PS51891">
    <property type="entry name" value="CENP_V_GFA"/>
    <property type="match status" value="1"/>
</dbReference>